<dbReference type="EMBL" id="GBXM01074991">
    <property type="protein sequence ID" value="JAH33586.1"/>
    <property type="molecule type" value="Transcribed_RNA"/>
</dbReference>
<evidence type="ECO:0000313" key="1">
    <source>
        <dbReference type="EMBL" id="JAH23225.1"/>
    </source>
</evidence>
<accession>A0A0E9R438</accession>
<protein>
    <submittedName>
        <fullName evidence="1">Uncharacterized protein</fullName>
    </submittedName>
</protein>
<reference evidence="1" key="1">
    <citation type="submission" date="2014-11" db="EMBL/GenBank/DDBJ databases">
        <authorList>
            <person name="Amaro Gonzalez C."/>
        </authorList>
    </citation>
    <scope>NUCLEOTIDE SEQUENCE</scope>
</reference>
<reference evidence="1" key="2">
    <citation type="journal article" date="2015" name="Fish Shellfish Immunol.">
        <title>Early steps in the European eel (Anguilla anguilla)-Vibrio vulnificus interaction in the gills: Role of the RtxA13 toxin.</title>
        <authorList>
            <person name="Callol A."/>
            <person name="Pajuelo D."/>
            <person name="Ebbesson L."/>
            <person name="Teles M."/>
            <person name="MacKenzie S."/>
            <person name="Amaro C."/>
        </authorList>
    </citation>
    <scope>NUCLEOTIDE SEQUENCE</scope>
</reference>
<proteinExistence type="predicted"/>
<dbReference type="AlphaFoldDB" id="A0A0E9R438"/>
<name>A0A0E9R438_ANGAN</name>
<dbReference type="EMBL" id="GBXM01085352">
    <property type="protein sequence ID" value="JAH23225.1"/>
    <property type="molecule type" value="Transcribed_RNA"/>
</dbReference>
<organism evidence="1">
    <name type="scientific">Anguilla anguilla</name>
    <name type="common">European freshwater eel</name>
    <name type="synonym">Muraena anguilla</name>
    <dbReference type="NCBI Taxonomy" id="7936"/>
    <lineage>
        <taxon>Eukaryota</taxon>
        <taxon>Metazoa</taxon>
        <taxon>Chordata</taxon>
        <taxon>Craniata</taxon>
        <taxon>Vertebrata</taxon>
        <taxon>Euteleostomi</taxon>
        <taxon>Actinopterygii</taxon>
        <taxon>Neopterygii</taxon>
        <taxon>Teleostei</taxon>
        <taxon>Anguilliformes</taxon>
        <taxon>Anguillidae</taxon>
        <taxon>Anguilla</taxon>
    </lineage>
</organism>
<sequence length="30" mass="3329">MTRATSPATLVQVLPLTSSTHTRFRKIDSI</sequence>